<dbReference type="RefSeq" id="WP_344844209.1">
    <property type="nucleotide sequence ID" value="NZ_BAABAA010000007.1"/>
</dbReference>
<feature type="transmembrane region" description="Helical" evidence="1">
    <location>
        <begin position="6"/>
        <end position="24"/>
    </location>
</feature>
<evidence type="ECO:0000256" key="1">
    <source>
        <dbReference type="SAM" id="Phobius"/>
    </source>
</evidence>
<dbReference type="Proteomes" id="UP001501222">
    <property type="component" value="Unassembled WGS sequence"/>
</dbReference>
<dbReference type="InterPro" id="IPR045919">
    <property type="entry name" value="DUF6338"/>
</dbReference>
<evidence type="ECO:0008006" key="4">
    <source>
        <dbReference type="Google" id="ProtNLM"/>
    </source>
</evidence>
<gene>
    <name evidence="2" type="ORF">GCM10022235_48290</name>
</gene>
<feature type="transmembrane region" description="Helical" evidence="1">
    <location>
        <begin position="86"/>
        <end position="113"/>
    </location>
</feature>
<name>A0ABP6XVS2_9ACTN</name>
<keyword evidence="1" id="KW-0812">Transmembrane</keyword>
<reference evidence="3" key="1">
    <citation type="journal article" date="2019" name="Int. J. Syst. Evol. Microbiol.">
        <title>The Global Catalogue of Microorganisms (GCM) 10K type strain sequencing project: providing services to taxonomists for standard genome sequencing and annotation.</title>
        <authorList>
            <consortium name="The Broad Institute Genomics Platform"/>
            <consortium name="The Broad Institute Genome Sequencing Center for Infectious Disease"/>
            <person name="Wu L."/>
            <person name="Ma J."/>
        </authorList>
    </citation>
    <scope>NUCLEOTIDE SEQUENCE [LARGE SCALE GENOMIC DNA]</scope>
    <source>
        <strain evidence="3">JCM 16928</strain>
    </source>
</reference>
<accession>A0ABP6XVS2</accession>
<evidence type="ECO:0000313" key="3">
    <source>
        <dbReference type="Proteomes" id="UP001501222"/>
    </source>
</evidence>
<keyword evidence="1" id="KW-1133">Transmembrane helix</keyword>
<evidence type="ECO:0000313" key="2">
    <source>
        <dbReference type="EMBL" id="GAA3573206.1"/>
    </source>
</evidence>
<sequence length="219" mass="24349">MIPDGIATLYAFLGLIAPGLLYQLRRERARPTLEETAFREASRVAFTSLIFTTVSITLLIGASRLAPKLLVDLAAWIDKGNSYLESHLWLVTTSILIEVALACAIAGFAAYAIDKVKPRTAASIVKTSVWYQLFQGDLPKDKVAWVLAELTDGTLIWGFVDFYSAGQSTDERDISFKGPGLTVQRKGSEKEEQDYWKYVVVKSSDIVMIKIRPEPKKKS</sequence>
<keyword evidence="3" id="KW-1185">Reference proteome</keyword>
<proteinExistence type="predicted"/>
<protein>
    <recommendedName>
        <fullName evidence="4">DUF5671 domain-containing protein</fullName>
    </recommendedName>
</protein>
<dbReference type="EMBL" id="BAABAA010000007">
    <property type="protein sequence ID" value="GAA3573206.1"/>
    <property type="molecule type" value="Genomic_DNA"/>
</dbReference>
<keyword evidence="1" id="KW-0472">Membrane</keyword>
<feature type="transmembrane region" description="Helical" evidence="1">
    <location>
        <begin position="44"/>
        <end position="66"/>
    </location>
</feature>
<organism evidence="2 3">
    <name type="scientific">Kribbella ginsengisoli</name>
    <dbReference type="NCBI Taxonomy" id="363865"/>
    <lineage>
        <taxon>Bacteria</taxon>
        <taxon>Bacillati</taxon>
        <taxon>Actinomycetota</taxon>
        <taxon>Actinomycetes</taxon>
        <taxon>Propionibacteriales</taxon>
        <taxon>Kribbellaceae</taxon>
        <taxon>Kribbella</taxon>
    </lineage>
</organism>
<dbReference type="Pfam" id="PF19865">
    <property type="entry name" value="DUF6338"/>
    <property type="match status" value="1"/>
</dbReference>
<comment type="caution">
    <text evidence="2">The sequence shown here is derived from an EMBL/GenBank/DDBJ whole genome shotgun (WGS) entry which is preliminary data.</text>
</comment>